<protein>
    <recommendedName>
        <fullName evidence="3">glucose-6-phosphate isomerase</fullName>
        <ecNumber evidence="3">5.3.1.9</ecNumber>
    </recommendedName>
</protein>
<dbReference type="Proteomes" id="UP001596028">
    <property type="component" value="Unassembled WGS sequence"/>
</dbReference>
<dbReference type="InterPro" id="IPR010551">
    <property type="entry name" value="G6P_isomerase_prok"/>
</dbReference>
<name>A0ABV9FK96_9BACL</name>
<dbReference type="RefSeq" id="WP_378100763.1">
    <property type="nucleotide sequence ID" value="NZ_JBHSEP010000022.1"/>
</dbReference>
<evidence type="ECO:0000256" key="1">
    <source>
        <dbReference type="ARBA" id="ARBA00004926"/>
    </source>
</evidence>
<dbReference type="Gene3D" id="2.60.120.10">
    <property type="entry name" value="Jelly Rolls"/>
    <property type="match status" value="1"/>
</dbReference>
<keyword evidence="8" id="KW-0413">Isomerase</keyword>
<dbReference type="SUPFAM" id="SSF51182">
    <property type="entry name" value="RmlC-like cupins"/>
    <property type="match status" value="1"/>
</dbReference>
<dbReference type="GO" id="GO:0016853">
    <property type="term" value="F:isomerase activity"/>
    <property type="evidence" value="ECO:0007669"/>
    <property type="project" value="UniProtKB-KW"/>
</dbReference>
<comment type="pathway">
    <text evidence="1">Carbohydrate degradation; glycolysis; D-glyceraldehyde 3-phosphate and glycerone phosphate from D-glucose: step 2/4.</text>
</comment>
<keyword evidence="5" id="KW-0324">Glycolysis</keyword>
<comment type="catalytic activity">
    <reaction evidence="6">
        <text>alpha-D-glucose 6-phosphate = beta-D-fructose 6-phosphate</text>
        <dbReference type="Rhea" id="RHEA:11816"/>
        <dbReference type="ChEBI" id="CHEBI:57634"/>
        <dbReference type="ChEBI" id="CHEBI:58225"/>
        <dbReference type="EC" id="5.3.1.9"/>
    </reaction>
</comment>
<organism evidence="8 9">
    <name type="scientific">Cohnella hongkongensis</name>
    <dbReference type="NCBI Taxonomy" id="178337"/>
    <lineage>
        <taxon>Bacteria</taxon>
        <taxon>Bacillati</taxon>
        <taxon>Bacillota</taxon>
        <taxon>Bacilli</taxon>
        <taxon>Bacillales</taxon>
        <taxon>Paenibacillaceae</taxon>
        <taxon>Cohnella</taxon>
    </lineage>
</organism>
<proteinExistence type="inferred from homology"/>
<evidence type="ECO:0000313" key="8">
    <source>
        <dbReference type="EMBL" id="MFC4601096.1"/>
    </source>
</evidence>
<evidence type="ECO:0000256" key="4">
    <source>
        <dbReference type="ARBA" id="ARBA00022432"/>
    </source>
</evidence>
<dbReference type="Pfam" id="PF06560">
    <property type="entry name" value="GPI"/>
    <property type="match status" value="1"/>
</dbReference>
<sequence>MMILPSQASFSPSNGRLSGEQVNRAVRRLKDLRGLFADEAAFLAMDPEQIVYEVHAHDACGPVEGGLFFGVSTLFPGKVGQEYFMTKGHIHERRNRGEYYWGIEGRGALVTMNERREATVAVIEPGSLHYVPGNTAHRIANTGNVPLVVGACWPADAGHDYDAIAERGFPVRIVEENGAPVVRNREDERDGR</sequence>
<accession>A0ABV9FK96</accession>
<evidence type="ECO:0000256" key="2">
    <source>
        <dbReference type="ARBA" id="ARBA00006542"/>
    </source>
</evidence>
<gene>
    <name evidence="8" type="ORF">ACFO3S_22835</name>
</gene>
<keyword evidence="4" id="KW-0312">Gluconeogenesis</keyword>
<evidence type="ECO:0000256" key="3">
    <source>
        <dbReference type="ARBA" id="ARBA00011952"/>
    </source>
</evidence>
<evidence type="ECO:0000313" key="9">
    <source>
        <dbReference type="Proteomes" id="UP001596028"/>
    </source>
</evidence>
<dbReference type="EMBL" id="JBHSEP010000022">
    <property type="protein sequence ID" value="MFC4601096.1"/>
    <property type="molecule type" value="Genomic_DNA"/>
</dbReference>
<reference evidence="9" key="1">
    <citation type="journal article" date="2019" name="Int. J. Syst. Evol. Microbiol.">
        <title>The Global Catalogue of Microorganisms (GCM) 10K type strain sequencing project: providing services to taxonomists for standard genome sequencing and annotation.</title>
        <authorList>
            <consortium name="The Broad Institute Genomics Platform"/>
            <consortium name="The Broad Institute Genome Sequencing Center for Infectious Disease"/>
            <person name="Wu L."/>
            <person name="Ma J."/>
        </authorList>
    </citation>
    <scope>NUCLEOTIDE SEQUENCE [LARGE SCALE GENOMIC DNA]</scope>
    <source>
        <strain evidence="9">CCUG 49571</strain>
    </source>
</reference>
<evidence type="ECO:0000256" key="5">
    <source>
        <dbReference type="ARBA" id="ARBA00023152"/>
    </source>
</evidence>
<dbReference type="InterPro" id="IPR014710">
    <property type="entry name" value="RmlC-like_jellyroll"/>
</dbReference>
<evidence type="ECO:0000259" key="7">
    <source>
        <dbReference type="Pfam" id="PF06560"/>
    </source>
</evidence>
<comment type="caution">
    <text evidence="8">The sequence shown here is derived from an EMBL/GenBank/DDBJ whole genome shotgun (WGS) entry which is preliminary data.</text>
</comment>
<dbReference type="EC" id="5.3.1.9" evidence="3"/>
<comment type="similarity">
    <text evidence="2">Belongs to the archaeal-type GPI family.</text>
</comment>
<evidence type="ECO:0000256" key="6">
    <source>
        <dbReference type="ARBA" id="ARBA00029321"/>
    </source>
</evidence>
<dbReference type="CDD" id="cd02218">
    <property type="entry name" value="cupin_PGI"/>
    <property type="match status" value="1"/>
</dbReference>
<feature type="domain" description="Glucose-6-phosphate isomerase prokaryote" evidence="7">
    <location>
        <begin position="26"/>
        <end position="187"/>
    </location>
</feature>
<keyword evidence="9" id="KW-1185">Reference proteome</keyword>
<dbReference type="InterPro" id="IPR011051">
    <property type="entry name" value="RmlC_Cupin_sf"/>
</dbReference>